<dbReference type="PANTHER" id="PTHR23074">
    <property type="entry name" value="AAA DOMAIN-CONTAINING"/>
    <property type="match status" value="1"/>
</dbReference>
<dbReference type="GO" id="GO:0000226">
    <property type="term" value="P:microtubule cytoskeleton organization"/>
    <property type="evidence" value="ECO:0007669"/>
    <property type="project" value="UniProtKB-ARBA"/>
</dbReference>
<dbReference type="InterPro" id="IPR050304">
    <property type="entry name" value="MT-severing_AAA_ATPase"/>
</dbReference>
<keyword evidence="2" id="KW-0732">Signal</keyword>
<gene>
    <name evidence="4" type="ORF">DEA37_0013170</name>
</gene>
<dbReference type="InterPro" id="IPR003959">
    <property type="entry name" value="ATPase_AAA_core"/>
</dbReference>
<dbReference type="Gene3D" id="1.20.58.80">
    <property type="entry name" value="Phosphotransferase system, lactose/cellobiose-type IIA subunit"/>
    <property type="match status" value="1"/>
</dbReference>
<keyword evidence="1" id="KW-0812">Transmembrane</keyword>
<feature type="chain" id="PRO_5023933841" evidence="2">
    <location>
        <begin position="19"/>
        <end position="339"/>
    </location>
</feature>
<comment type="caution">
    <text evidence="4">The sequence shown here is derived from an EMBL/GenBank/DDBJ whole genome shotgun (WGS) entry which is preliminary data.</text>
</comment>
<dbReference type="GO" id="GO:0016887">
    <property type="term" value="F:ATP hydrolysis activity"/>
    <property type="evidence" value="ECO:0007669"/>
    <property type="project" value="InterPro"/>
</dbReference>
<protein>
    <submittedName>
        <fullName evidence="4">Spastin</fullName>
    </submittedName>
</protein>
<evidence type="ECO:0000259" key="3">
    <source>
        <dbReference type="Pfam" id="PF00004"/>
    </source>
</evidence>
<dbReference type="GO" id="GO:0015630">
    <property type="term" value="C:microtubule cytoskeleton"/>
    <property type="evidence" value="ECO:0007669"/>
    <property type="project" value="TreeGrafter"/>
</dbReference>
<dbReference type="InterPro" id="IPR027417">
    <property type="entry name" value="P-loop_NTPase"/>
</dbReference>
<dbReference type="InterPro" id="IPR036181">
    <property type="entry name" value="MIT_dom_sf"/>
</dbReference>
<feature type="domain" description="ATPase AAA-type core" evidence="3">
    <location>
        <begin position="257"/>
        <end position="338"/>
    </location>
</feature>
<dbReference type="GO" id="GO:0005524">
    <property type="term" value="F:ATP binding"/>
    <property type="evidence" value="ECO:0007669"/>
    <property type="project" value="UniProtKB-KW"/>
</dbReference>
<dbReference type="Gene3D" id="3.40.50.300">
    <property type="entry name" value="P-loop containing nucleotide triphosphate hydrolases"/>
    <property type="match status" value="2"/>
</dbReference>
<accession>A0A5J4NHJ7</accession>
<dbReference type="SUPFAM" id="SSF52540">
    <property type="entry name" value="P-loop containing nucleoside triphosphate hydrolases"/>
    <property type="match status" value="1"/>
</dbReference>
<sequence>GFTFLLLRLTLIFIDILAIKLNEQLQFSCITPFLTEMPSDDYSVAKHLLSSAITAEDRGEFGEARKRYMDAATRFGKVLQTSSDTTVLTRSREFCQNALERIKCIDEKCKQKSVVIKPTSSVTNHRRNGRVLPDKVADTLKKELKNVNDAAVDRILKEVLEDCSSLTLDDVAGNERAKQILNEAVILPTLRPELFTGLRSPTRGVLLFGPPGNGKTMLLCFIQSHRRFTVSTALCFNLLVMLFFLVICALAVESFEAKAIAFESNCVFFNISAATLLSKWVGESENLVRTLFVVARHTQPSIIFLDEVDSLLTARRSDNSHEVSRRVLTQLLSEMDGVS</sequence>
<feature type="non-terminal residue" evidence="4">
    <location>
        <position position="1"/>
    </location>
</feature>
<name>A0A5J4NHJ7_9TREM</name>
<keyword evidence="1" id="KW-0472">Membrane</keyword>
<dbReference type="SUPFAM" id="SSF116846">
    <property type="entry name" value="MIT domain"/>
    <property type="match status" value="1"/>
</dbReference>
<evidence type="ECO:0000256" key="2">
    <source>
        <dbReference type="SAM" id="SignalP"/>
    </source>
</evidence>
<dbReference type="Proteomes" id="UP000324629">
    <property type="component" value="Unassembled WGS sequence"/>
</dbReference>
<dbReference type="PANTHER" id="PTHR23074:SF83">
    <property type="entry name" value="VACUOLAR PROTEIN SORTING-ASSOCIATED PROTEIN 4A"/>
    <property type="match status" value="1"/>
</dbReference>
<keyword evidence="1" id="KW-1133">Transmembrane helix</keyword>
<dbReference type="AlphaFoldDB" id="A0A5J4NHJ7"/>
<evidence type="ECO:0000313" key="4">
    <source>
        <dbReference type="EMBL" id="KAA3674972.1"/>
    </source>
</evidence>
<organism evidence="4 5">
    <name type="scientific">Paragonimus westermani</name>
    <dbReference type="NCBI Taxonomy" id="34504"/>
    <lineage>
        <taxon>Eukaryota</taxon>
        <taxon>Metazoa</taxon>
        <taxon>Spiralia</taxon>
        <taxon>Lophotrochozoa</taxon>
        <taxon>Platyhelminthes</taxon>
        <taxon>Trematoda</taxon>
        <taxon>Digenea</taxon>
        <taxon>Plagiorchiida</taxon>
        <taxon>Troglotremata</taxon>
        <taxon>Troglotrematidae</taxon>
        <taxon>Paragonimus</taxon>
    </lineage>
</organism>
<reference evidence="4 5" key="1">
    <citation type="journal article" date="2019" name="Gigascience">
        <title>Whole-genome sequence of the oriental lung fluke Paragonimus westermani.</title>
        <authorList>
            <person name="Oey H."/>
            <person name="Zakrzewski M."/>
            <person name="Narain K."/>
            <person name="Devi K.R."/>
            <person name="Agatsuma T."/>
            <person name="Nawaratna S."/>
            <person name="Gobert G.N."/>
            <person name="Jones M.K."/>
            <person name="Ragan M.A."/>
            <person name="McManus D.P."/>
            <person name="Krause L."/>
        </authorList>
    </citation>
    <scope>NUCLEOTIDE SEQUENCE [LARGE SCALE GENOMIC DNA]</scope>
    <source>
        <strain evidence="4 5">IND2009</strain>
    </source>
</reference>
<evidence type="ECO:0000256" key="1">
    <source>
        <dbReference type="SAM" id="Phobius"/>
    </source>
</evidence>
<keyword evidence="5" id="KW-1185">Reference proteome</keyword>
<dbReference type="Pfam" id="PF00004">
    <property type="entry name" value="AAA"/>
    <property type="match status" value="1"/>
</dbReference>
<evidence type="ECO:0000313" key="5">
    <source>
        <dbReference type="Proteomes" id="UP000324629"/>
    </source>
</evidence>
<proteinExistence type="predicted"/>
<feature type="signal peptide" evidence="2">
    <location>
        <begin position="1"/>
        <end position="18"/>
    </location>
</feature>
<dbReference type="EMBL" id="QNGE01002799">
    <property type="protein sequence ID" value="KAA3674972.1"/>
    <property type="molecule type" value="Genomic_DNA"/>
</dbReference>
<feature type="transmembrane region" description="Helical" evidence="1">
    <location>
        <begin position="228"/>
        <end position="252"/>
    </location>
</feature>